<gene>
    <name evidence="1" type="ORF">HMPREF0083_01020</name>
</gene>
<dbReference type="HOGENOM" id="CLU_1472323_0_0_9"/>
<evidence type="ECO:0000313" key="1">
    <source>
        <dbReference type="EMBL" id="ERI10908.1"/>
    </source>
</evidence>
<organism evidence="1 2">
    <name type="scientific">Aneurinibacillus aneurinilyticus ATCC 12856</name>
    <dbReference type="NCBI Taxonomy" id="649747"/>
    <lineage>
        <taxon>Bacteria</taxon>
        <taxon>Bacillati</taxon>
        <taxon>Bacillota</taxon>
        <taxon>Bacilli</taxon>
        <taxon>Bacillales</taxon>
        <taxon>Paenibacillaceae</taxon>
        <taxon>Aneurinibacillus group</taxon>
        <taxon>Aneurinibacillus</taxon>
    </lineage>
</organism>
<dbReference type="RefSeq" id="WP_021624186.1">
    <property type="nucleotide sequence ID" value="NZ_KE952895.1"/>
</dbReference>
<proteinExistence type="predicted"/>
<dbReference type="eggNOG" id="ENOG50345QI">
    <property type="taxonomic scope" value="Bacteria"/>
</dbReference>
<dbReference type="AlphaFoldDB" id="U1X8N3"/>
<reference evidence="1 2" key="1">
    <citation type="submission" date="2013-08" db="EMBL/GenBank/DDBJ databases">
        <authorList>
            <person name="Weinstock G."/>
            <person name="Sodergren E."/>
            <person name="Wylie T."/>
            <person name="Fulton L."/>
            <person name="Fulton R."/>
            <person name="Fronick C."/>
            <person name="O'Laughlin M."/>
            <person name="Godfrey J."/>
            <person name="Miner T."/>
            <person name="Herter B."/>
            <person name="Appelbaum E."/>
            <person name="Cordes M."/>
            <person name="Lek S."/>
            <person name="Wollam A."/>
            <person name="Pepin K.H."/>
            <person name="Palsikar V.B."/>
            <person name="Mitreva M."/>
            <person name="Wilson R.K."/>
        </authorList>
    </citation>
    <scope>NUCLEOTIDE SEQUENCE [LARGE SCALE GENOMIC DNA]</scope>
    <source>
        <strain evidence="1 2">ATCC 12856</strain>
    </source>
</reference>
<accession>U1X8N3</accession>
<sequence length="183" mass="21781">MDKEFDEIENVYQDEDKDSYLVLENSDLKQYETDEYEYEYEVAEYDKSEDEEEYIITTTDPFERPVKVKKMTWENHVTDGDHDRTEFLGQEWLIENVIRNPSIIIRDNPDDPENKRERYLDLVVLPEASTVREIVIVVDHSYKQREFGDVVTIISKKKLNQERLKGGAIYVRHQPPTTKKDKG</sequence>
<keyword evidence="2" id="KW-1185">Reference proteome</keyword>
<name>U1X8N3_ANEAE</name>
<dbReference type="Proteomes" id="UP000016511">
    <property type="component" value="Unassembled WGS sequence"/>
</dbReference>
<evidence type="ECO:0000313" key="2">
    <source>
        <dbReference type="Proteomes" id="UP000016511"/>
    </source>
</evidence>
<dbReference type="EMBL" id="AWSJ01000064">
    <property type="protein sequence ID" value="ERI10908.1"/>
    <property type="molecule type" value="Genomic_DNA"/>
</dbReference>
<dbReference type="STRING" id="649747.HMPREF0083_01020"/>
<dbReference type="PATRIC" id="fig|649747.3.peg.926"/>
<protein>
    <submittedName>
        <fullName evidence="1">Uncharacterized protein</fullName>
    </submittedName>
</protein>
<dbReference type="GeneID" id="92841983"/>
<comment type="caution">
    <text evidence="1">The sequence shown here is derived from an EMBL/GenBank/DDBJ whole genome shotgun (WGS) entry which is preliminary data.</text>
</comment>